<evidence type="ECO:0000313" key="2">
    <source>
        <dbReference type="Proteomes" id="UP000736164"/>
    </source>
</evidence>
<dbReference type="Pfam" id="PF07004">
    <property type="entry name" value="SHIPPO-rpt"/>
    <property type="match status" value="7"/>
</dbReference>
<gene>
    <name evidence="1" type="primary">Stpg2</name>
    <name evidence="1" type="ORF">GTO95_0018319</name>
</gene>
<protein>
    <submittedName>
        <fullName evidence="1">STPG2 protein</fullName>
    </submittedName>
</protein>
<accession>A0A8J7NXY3</accession>
<feature type="non-terminal residue" evidence="1">
    <location>
        <position position="1"/>
    </location>
</feature>
<dbReference type="PANTHER" id="PTHR21580">
    <property type="entry name" value="SHIPPO-1-RELATED"/>
    <property type="match status" value="1"/>
</dbReference>
<dbReference type="InterPro" id="IPR051291">
    <property type="entry name" value="CIMAP"/>
</dbReference>
<sequence>MYDKAPRVTCATVGSTAPAVGPGSYDVRKFESNKADCYAPFLSLSSRETLFNPSNAEFAAPGPGQYDVSPLKKHILGGRSIQNRSKRFEEHVSDVPGPGSYDVIPAVSGVRAGKPVEDTPTKRSLRKVQYLQKPDIPSIPSPGQAYGYEENEDGVLHKQPPHPRDETLGPAFYNPGPIESYATQKYKGVHFGNQTAARCELKVKEGPGPGEYDLSEESALHYEHVNIRKEEQKQELFIPRYHEVVALQEEKKGVPGPGKYEIKSQFDTSSTSHNGVPAQNPPFLSQARRFAPVKSETPAPGAYDDPRTALERLRKITGMKKSPFGVTAVRFTPVSRKTITPGPGAYNLFNYGVAQESLKKAYLESTRKGGFGSTAHRTPAFVTKQEAMLPGPAEYQVKSTVEERYKKHHSAVFRSATERLQTPLIAKDTPPPGTYDIGKSFDKTHSKSVYVPPRTEGAKRRQSSFLSAASRLPAFIKFDPDIPGPGQYSPLMKSSPKMALIVSKEDRFKEPKGSTPGPGAYELSPVIMDTVLKGTFNATLNNPLMSHGDCLQSQSSAQHPFALSTG</sequence>
<organism evidence="1 2">
    <name type="scientific">Atractosteus spatula</name>
    <name type="common">Alligator gar</name>
    <name type="synonym">Lepisosteus spatula</name>
    <dbReference type="NCBI Taxonomy" id="7917"/>
    <lineage>
        <taxon>Eukaryota</taxon>
        <taxon>Metazoa</taxon>
        <taxon>Chordata</taxon>
        <taxon>Craniata</taxon>
        <taxon>Vertebrata</taxon>
        <taxon>Euteleostomi</taxon>
        <taxon>Actinopterygii</taxon>
        <taxon>Neopterygii</taxon>
        <taxon>Holostei</taxon>
        <taxon>Semionotiformes</taxon>
        <taxon>Lepisosteidae</taxon>
        <taxon>Atractosteus</taxon>
    </lineage>
</organism>
<dbReference type="InterPro" id="IPR010736">
    <property type="entry name" value="SHIPPO-rpt"/>
</dbReference>
<dbReference type="AlphaFoldDB" id="A0A8J7NXY3"/>
<feature type="non-terminal residue" evidence="1">
    <location>
        <position position="566"/>
    </location>
</feature>
<evidence type="ECO:0000313" key="1">
    <source>
        <dbReference type="EMBL" id="MBN3320398.1"/>
    </source>
</evidence>
<dbReference type="Proteomes" id="UP000736164">
    <property type="component" value="Unassembled WGS sequence"/>
</dbReference>
<comment type="caution">
    <text evidence="1">The sequence shown here is derived from an EMBL/GenBank/DDBJ whole genome shotgun (WGS) entry which is preliminary data.</text>
</comment>
<name>A0A8J7NXY3_ATRSP</name>
<proteinExistence type="predicted"/>
<dbReference type="EMBL" id="JAAWVO010051410">
    <property type="protein sequence ID" value="MBN3320398.1"/>
    <property type="molecule type" value="Genomic_DNA"/>
</dbReference>
<reference evidence="1" key="1">
    <citation type="journal article" date="2021" name="Cell">
        <title>Tracing the genetic footprints of vertebrate landing in non-teleost ray-finned fishes.</title>
        <authorList>
            <person name="Bi X."/>
            <person name="Wang K."/>
            <person name="Yang L."/>
            <person name="Pan H."/>
            <person name="Jiang H."/>
            <person name="Wei Q."/>
            <person name="Fang M."/>
            <person name="Yu H."/>
            <person name="Zhu C."/>
            <person name="Cai Y."/>
            <person name="He Y."/>
            <person name="Gan X."/>
            <person name="Zeng H."/>
            <person name="Yu D."/>
            <person name="Zhu Y."/>
            <person name="Jiang H."/>
            <person name="Qiu Q."/>
            <person name="Yang H."/>
            <person name="Zhang Y.E."/>
            <person name="Wang W."/>
            <person name="Zhu M."/>
            <person name="He S."/>
            <person name="Zhang G."/>
        </authorList>
    </citation>
    <scope>NUCLEOTIDE SEQUENCE</scope>
    <source>
        <strain evidence="1">Allg_001</strain>
    </source>
</reference>
<keyword evidence="2" id="KW-1185">Reference proteome</keyword>
<dbReference type="PANTHER" id="PTHR21580:SF60">
    <property type="entry name" value="SPERM-TAIL PG-RICH REPEAT-CONTAINING PROTEIN 2"/>
    <property type="match status" value="1"/>
</dbReference>